<dbReference type="AlphaFoldDB" id="A0A4C1ZJE3"/>
<name>A0A4C1ZJE3_EUMVA</name>
<dbReference type="EMBL" id="BGZK01001812">
    <property type="protein sequence ID" value="GBP86727.1"/>
    <property type="molecule type" value="Genomic_DNA"/>
</dbReference>
<evidence type="ECO:0000313" key="1">
    <source>
        <dbReference type="EMBL" id="GBP86727.1"/>
    </source>
</evidence>
<protein>
    <submittedName>
        <fullName evidence="1">Uncharacterized protein</fullName>
    </submittedName>
</protein>
<sequence length="105" mass="11392">MNFDTSQHQDARPKVNHVAEVAVCIILHNTLLSISVSFSLSILTPVRFFILVPVLALNSALRPAIDPDTALDSDSYEARTNLYYSVMAAPQPANLPVASRGRAGE</sequence>
<proteinExistence type="predicted"/>
<gene>
    <name evidence="1" type="ORF">EVAR_63732_1</name>
</gene>
<organism evidence="1 2">
    <name type="scientific">Eumeta variegata</name>
    <name type="common">Bagworm moth</name>
    <name type="synonym">Eumeta japonica</name>
    <dbReference type="NCBI Taxonomy" id="151549"/>
    <lineage>
        <taxon>Eukaryota</taxon>
        <taxon>Metazoa</taxon>
        <taxon>Ecdysozoa</taxon>
        <taxon>Arthropoda</taxon>
        <taxon>Hexapoda</taxon>
        <taxon>Insecta</taxon>
        <taxon>Pterygota</taxon>
        <taxon>Neoptera</taxon>
        <taxon>Endopterygota</taxon>
        <taxon>Lepidoptera</taxon>
        <taxon>Glossata</taxon>
        <taxon>Ditrysia</taxon>
        <taxon>Tineoidea</taxon>
        <taxon>Psychidae</taxon>
        <taxon>Oiketicinae</taxon>
        <taxon>Eumeta</taxon>
    </lineage>
</organism>
<comment type="caution">
    <text evidence="1">The sequence shown here is derived from an EMBL/GenBank/DDBJ whole genome shotgun (WGS) entry which is preliminary data.</text>
</comment>
<accession>A0A4C1ZJE3</accession>
<reference evidence="1 2" key="1">
    <citation type="journal article" date="2019" name="Commun. Biol.">
        <title>The bagworm genome reveals a unique fibroin gene that provides high tensile strength.</title>
        <authorList>
            <person name="Kono N."/>
            <person name="Nakamura H."/>
            <person name="Ohtoshi R."/>
            <person name="Tomita M."/>
            <person name="Numata K."/>
            <person name="Arakawa K."/>
        </authorList>
    </citation>
    <scope>NUCLEOTIDE SEQUENCE [LARGE SCALE GENOMIC DNA]</scope>
</reference>
<dbReference type="Proteomes" id="UP000299102">
    <property type="component" value="Unassembled WGS sequence"/>
</dbReference>
<keyword evidence="2" id="KW-1185">Reference proteome</keyword>
<evidence type="ECO:0000313" key="2">
    <source>
        <dbReference type="Proteomes" id="UP000299102"/>
    </source>
</evidence>